<evidence type="ECO:0000256" key="17">
    <source>
        <dbReference type="ARBA" id="ARBA00070152"/>
    </source>
</evidence>
<dbReference type="InterPro" id="IPR036097">
    <property type="entry name" value="HisK_dim/P_sf"/>
</dbReference>
<evidence type="ECO:0000259" key="21">
    <source>
        <dbReference type="PROSITE" id="PS50110"/>
    </source>
</evidence>
<dbReference type="Pfam" id="PF02518">
    <property type="entry name" value="HATPase_c"/>
    <property type="match status" value="1"/>
</dbReference>
<evidence type="ECO:0000256" key="5">
    <source>
        <dbReference type="ARBA" id="ARBA00022553"/>
    </source>
</evidence>
<dbReference type="InterPro" id="IPR005467">
    <property type="entry name" value="His_kinase_dom"/>
</dbReference>
<feature type="domain" description="Response regulatory" evidence="21">
    <location>
        <begin position="390"/>
        <end position="512"/>
    </location>
</feature>
<dbReference type="GO" id="GO:0000155">
    <property type="term" value="F:phosphorelay sensor kinase activity"/>
    <property type="evidence" value="ECO:0007669"/>
    <property type="project" value="InterPro"/>
</dbReference>
<dbReference type="EMBL" id="AAUX01000001">
    <property type="protein sequence ID" value="EAV47253.1"/>
    <property type="molecule type" value="Genomic_DNA"/>
</dbReference>
<dbReference type="EC" id="2.7.13.3" evidence="3"/>
<protein>
    <recommendedName>
        <fullName evidence="16">Sensory/regulatory protein RpfC</fullName>
        <ecNumber evidence="3">2.7.13.3</ecNumber>
    </recommendedName>
    <alternativeName>
        <fullName evidence="17">Virulence sensor protein BvgS</fullName>
    </alternativeName>
</protein>
<comment type="caution">
    <text evidence="23">The sequence shown here is derived from an EMBL/GenBank/DDBJ whole genome shotgun (WGS) entry which is preliminary data.</text>
</comment>
<dbReference type="InterPro" id="IPR035965">
    <property type="entry name" value="PAS-like_dom_sf"/>
</dbReference>
<keyword evidence="11" id="KW-1133">Transmembrane helix</keyword>
<dbReference type="Pfam" id="PF00072">
    <property type="entry name" value="Response_reg"/>
    <property type="match status" value="2"/>
</dbReference>
<dbReference type="PROSITE" id="PS50109">
    <property type="entry name" value="HIS_KIN"/>
    <property type="match status" value="1"/>
</dbReference>
<evidence type="ECO:0000313" key="23">
    <source>
        <dbReference type="EMBL" id="EAV47253.1"/>
    </source>
</evidence>
<evidence type="ECO:0000256" key="10">
    <source>
        <dbReference type="ARBA" id="ARBA00022840"/>
    </source>
</evidence>
<feature type="modified residue" description="Phosphohistidine" evidence="18">
    <location>
        <position position="736"/>
    </location>
</feature>
<dbReference type="PROSITE" id="PS50110">
    <property type="entry name" value="RESPONSE_REGULATORY"/>
    <property type="match status" value="2"/>
</dbReference>
<dbReference type="SUPFAM" id="SSF47384">
    <property type="entry name" value="Homodimeric domain of signal transducing histidine kinase"/>
    <property type="match status" value="1"/>
</dbReference>
<comment type="subcellular location">
    <subcellularLocation>
        <location evidence="2">Cell membrane</location>
        <topology evidence="2">Multi-pass membrane protein</topology>
    </subcellularLocation>
</comment>
<feature type="domain" description="Response regulatory" evidence="21">
    <location>
        <begin position="540"/>
        <end position="656"/>
    </location>
</feature>
<keyword evidence="13" id="KW-0472">Membrane</keyword>
<evidence type="ECO:0000256" key="4">
    <source>
        <dbReference type="ARBA" id="ARBA00022475"/>
    </source>
</evidence>
<gene>
    <name evidence="23" type="ORF">MB2181_04230</name>
</gene>
<keyword evidence="9" id="KW-0418">Kinase</keyword>
<dbReference type="PRINTS" id="PR00344">
    <property type="entry name" value="BCTRLSENSOR"/>
</dbReference>
<feature type="domain" description="HPt" evidence="22">
    <location>
        <begin position="697"/>
        <end position="791"/>
    </location>
</feature>
<keyword evidence="12" id="KW-0902">Two-component regulatory system</keyword>
<dbReference type="Gene3D" id="3.30.450.20">
    <property type="entry name" value="PAS domain"/>
    <property type="match status" value="1"/>
</dbReference>
<dbReference type="AlphaFoldDB" id="A0P6U3"/>
<dbReference type="InterPro" id="IPR036890">
    <property type="entry name" value="HATPase_C_sf"/>
</dbReference>
<dbReference type="SMART" id="SM00387">
    <property type="entry name" value="HATPase_c"/>
    <property type="match status" value="1"/>
</dbReference>
<keyword evidence="8" id="KW-0547">Nucleotide-binding</keyword>
<proteinExistence type="predicted"/>
<feature type="modified residue" description="4-aspartylphosphate" evidence="19">
    <location>
        <position position="589"/>
    </location>
</feature>
<feature type="domain" description="Histidine kinase" evidence="20">
    <location>
        <begin position="151"/>
        <end position="372"/>
    </location>
</feature>
<evidence type="ECO:0000256" key="19">
    <source>
        <dbReference type="PROSITE-ProRule" id="PRU00169"/>
    </source>
</evidence>
<keyword evidence="7" id="KW-0812">Transmembrane</keyword>
<evidence type="ECO:0000256" key="13">
    <source>
        <dbReference type="ARBA" id="ARBA00023136"/>
    </source>
</evidence>
<dbReference type="Gene3D" id="3.30.565.10">
    <property type="entry name" value="Histidine kinase-like ATPase, C-terminal domain"/>
    <property type="match status" value="1"/>
</dbReference>
<dbReference type="PROSITE" id="PS50894">
    <property type="entry name" value="HPT"/>
    <property type="match status" value="1"/>
</dbReference>
<comment type="catalytic activity">
    <reaction evidence="1">
        <text>ATP + protein L-histidine = ADP + protein N-phospho-L-histidine.</text>
        <dbReference type="EC" id="2.7.13.3"/>
    </reaction>
</comment>
<sequence>MASIEQAQKLILELLKDFEEDTLEILRHSPVAVRMMRVSDRHITFANPRYMEMFKVEEKDLQTLTPLQVYQNKEDFESLSVRINAQENIVDEVLAMKTLTGELLQVMGSFHHMKYLDQSMVVAWFYDITAAHQAKQLAEDAAKMKSEFLANMSHEIRTPMNGIIGMSHLALKTDLDPRQRDYVKKIQQAGKHLLGIINDILDFSKIEAGKLSIEEITFDIDEMMSNIANMIGQKCSEKNLELIFHFPQDLPHKLIGDPLRLSQILINYGNNAIKFTEKGEVIISAEILERDDEGIFIKFNVSDTGIGLTKEQKSKLFQSFQQADTSTSRKFGGTGLGLAIAKQLAGLMGGEVGVESEYGKGSTFWFTAKFQLDKTISKRVLFKEDLTGKRVLVIDDNEAARFIMKDMLTAMSLEVTLAKSGKEALRQAVEANNMGQPFELIFVDYLMPPGMNGIDFTKALKELIGSSAPPCILVTAYASDELIHDSSIEGIEHVIPKPVNASLLFETILSIFNLFTTESSINSYEAGNKNKDIAALKGVRILLAEDNLLNQQIATEILGDEGLVIDVANNGQEAVDMVNKNAYAMVLMDMQMPIMDGLEATRTIRKNFSNDDLPVLAMTANASDADRQKCLASGMDAHITKPIDPVLLFTEIAKWIKPNNTPPITNKTLAITTNETQTIPEIKGVDTNLGLKVAAGKVSLYIKMLKTFSTDQVNAVENIKKAIEKNDFATGQLIAHTLKGTCGSIGATELQNKAGILESHLKEKMSHAKIVELLDLIHPALMLVIGSINELLPNKEKASETTAISDAEVKSLILHLSELLTNDDTEANELLEKNHTVLQQYYGEDSFGMISDALQSFDFESALKILKEHRDNGAN</sequence>
<dbReference type="FunFam" id="3.30.565.10:FF:000010">
    <property type="entry name" value="Sensor histidine kinase RcsC"/>
    <property type="match status" value="1"/>
</dbReference>
<dbReference type="InterPro" id="IPR001789">
    <property type="entry name" value="Sig_transdc_resp-reg_receiver"/>
</dbReference>
<keyword evidence="10" id="KW-0067">ATP-binding</keyword>
<dbReference type="GO" id="GO:0005886">
    <property type="term" value="C:plasma membrane"/>
    <property type="evidence" value="ECO:0007669"/>
    <property type="project" value="UniProtKB-SubCell"/>
</dbReference>
<accession>A0P6U3</accession>
<evidence type="ECO:0000256" key="18">
    <source>
        <dbReference type="PROSITE-ProRule" id="PRU00110"/>
    </source>
</evidence>
<evidence type="ECO:0000256" key="1">
    <source>
        <dbReference type="ARBA" id="ARBA00000085"/>
    </source>
</evidence>
<dbReference type="Gene3D" id="1.20.120.160">
    <property type="entry name" value="HPT domain"/>
    <property type="match status" value="1"/>
</dbReference>
<dbReference type="InterPro" id="IPR008207">
    <property type="entry name" value="Sig_transdc_His_kin_Hpt_dom"/>
</dbReference>
<dbReference type="Gene3D" id="1.10.287.130">
    <property type="match status" value="1"/>
</dbReference>
<evidence type="ECO:0000256" key="8">
    <source>
        <dbReference type="ARBA" id="ARBA00022741"/>
    </source>
</evidence>
<dbReference type="SUPFAM" id="SSF52172">
    <property type="entry name" value="CheY-like"/>
    <property type="match status" value="2"/>
</dbReference>
<dbReference type="InterPro" id="IPR003594">
    <property type="entry name" value="HATPase_dom"/>
</dbReference>
<name>A0P6U3_9PROT</name>
<dbReference type="SUPFAM" id="SSF47226">
    <property type="entry name" value="Histidine-containing phosphotransfer domain, HPT domain"/>
    <property type="match status" value="1"/>
</dbReference>
<dbReference type="InterPro" id="IPR011006">
    <property type="entry name" value="CheY-like_superfamily"/>
</dbReference>
<dbReference type="GO" id="GO:0005524">
    <property type="term" value="F:ATP binding"/>
    <property type="evidence" value="ECO:0007669"/>
    <property type="project" value="UniProtKB-KW"/>
</dbReference>
<reference evidence="23 24" key="1">
    <citation type="submission" date="2006-11" db="EMBL/GenBank/DDBJ databases">
        <authorList>
            <person name="Giovannoni S."/>
            <person name="Vergin K."/>
            <person name="Ferriera S."/>
            <person name="Johnson J."/>
            <person name="Kravitz S."/>
            <person name="Beeson K."/>
            <person name="Sutton G."/>
            <person name="Rogers Y.-H."/>
            <person name="Friedman R."/>
            <person name="Frazier M."/>
            <person name="Venter J.C."/>
        </authorList>
    </citation>
    <scope>NUCLEOTIDE SEQUENCE [LARGE SCALE GENOMIC DNA]</scope>
    <source>
        <strain evidence="23 24">HTCC2181</strain>
    </source>
</reference>
<dbReference type="CDD" id="cd00082">
    <property type="entry name" value="HisKA"/>
    <property type="match status" value="1"/>
</dbReference>
<evidence type="ECO:0000256" key="12">
    <source>
        <dbReference type="ARBA" id="ARBA00023012"/>
    </source>
</evidence>
<evidence type="ECO:0000256" key="14">
    <source>
        <dbReference type="ARBA" id="ARBA00058004"/>
    </source>
</evidence>
<dbReference type="SMART" id="SM00448">
    <property type="entry name" value="REC"/>
    <property type="match status" value="2"/>
</dbReference>
<keyword evidence="24" id="KW-1185">Reference proteome</keyword>
<dbReference type="InterPro" id="IPR003661">
    <property type="entry name" value="HisK_dim/P_dom"/>
</dbReference>
<dbReference type="CDD" id="cd17546">
    <property type="entry name" value="REC_hyHK_CKI1_RcsC-like"/>
    <property type="match status" value="2"/>
</dbReference>
<evidence type="ECO:0000256" key="6">
    <source>
        <dbReference type="ARBA" id="ARBA00022679"/>
    </source>
</evidence>
<dbReference type="SUPFAM" id="SSF55785">
    <property type="entry name" value="PYP-like sensor domain (PAS domain)"/>
    <property type="match status" value="1"/>
</dbReference>
<dbReference type="PANTHER" id="PTHR45339">
    <property type="entry name" value="HYBRID SIGNAL TRANSDUCTION HISTIDINE KINASE J"/>
    <property type="match status" value="1"/>
</dbReference>
<dbReference type="InterPro" id="IPR004358">
    <property type="entry name" value="Sig_transdc_His_kin-like_C"/>
</dbReference>
<dbReference type="PANTHER" id="PTHR45339:SF1">
    <property type="entry name" value="HYBRID SIGNAL TRANSDUCTION HISTIDINE KINASE J"/>
    <property type="match status" value="1"/>
</dbReference>
<comment type="function">
    <text evidence="14">Member of the two-component regulatory system BvgS/BvgA. Phosphorylates BvgA via a four-step phosphorelay in response to environmental signals.</text>
</comment>
<dbReference type="SUPFAM" id="SSF55874">
    <property type="entry name" value="ATPase domain of HSP90 chaperone/DNA topoisomerase II/histidine kinase"/>
    <property type="match status" value="1"/>
</dbReference>
<keyword evidence="5 19" id="KW-0597">Phosphoprotein</keyword>
<dbReference type="Pfam" id="PF00512">
    <property type="entry name" value="HisKA"/>
    <property type="match status" value="1"/>
</dbReference>
<evidence type="ECO:0000313" key="24">
    <source>
        <dbReference type="Proteomes" id="UP000054262"/>
    </source>
</evidence>
<dbReference type="CDD" id="cd16922">
    <property type="entry name" value="HATPase_EvgS-ArcB-TorS-like"/>
    <property type="match status" value="1"/>
</dbReference>
<evidence type="ECO:0000259" key="20">
    <source>
        <dbReference type="PROSITE" id="PS50109"/>
    </source>
</evidence>
<evidence type="ECO:0000259" key="22">
    <source>
        <dbReference type="PROSITE" id="PS50894"/>
    </source>
</evidence>
<comment type="subunit">
    <text evidence="15">At low DSF concentrations, interacts with RpfF.</text>
</comment>
<dbReference type="Gene3D" id="3.40.50.2300">
    <property type="match status" value="2"/>
</dbReference>
<dbReference type="SMART" id="SM00388">
    <property type="entry name" value="HisKA"/>
    <property type="match status" value="1"/>
</dbReference>
<organism evidence="23 24">
    <name type="scientific">Methylophilales bacterium HTCC2181</name>
    <dbReference type="NCBI Taxonomy" id="383631"/>
    <lineage>
        <taxon>Bacteria</taxon>
        <taxon>Pseudomonadati</taxon>
        <taxon>Pseudomonadota</taxon>
        <taxon>Betaproteobacteria</taxon>
        <taxon>Nitrosomonadales</taxon>
        <taxon>OM43 clade</taxon>
    </lineage>
</organism>
<dbReference type="InterPro" id="IPR036641">
    <property type="entry name" value="HPT_dom_sf"/>
</dbReference>
<dbReference type="Proteomes" id="UP000054262">
    <property type="component" value="Unassembled WGS sequence"/>
</dbReference>
<evidence type="ECO:0000256" key="9">
    <source>
        <dbReference type="ARBA" id="ARBA00022777"/>
    </source>
</evidence>
<dbReference type="OrthoDB" id="8552871at2"/>
<evidence type="ECO:0000256" key="16">
    <source>
        <dbReference type="ARBA" id="ARBA00068150"/>
    </source>
</evidence>
<evidence type="ECO:0000256" key="11">
    <source>
        <dbReference type="ARBA" id="ARBA00022989"/>
    </source>
</evidence>
<evidence type="ECO:0000256" key="7">
    <source>
        <dbReference type="ARBA" id="ARBA00022692"/>
    </source>
</evidence>
<evidence type="ECO:0000256" key="2">
    <source>
        <dbReference type="ARBA" id="ARBA00004651"/>
    </source>
</evidence>
<evidence type="ECO:0000256" key="3">
    <source>
        <dbReference type="ARBA" id="ARBA00012438"/>
    </source>
</evidence>
<keyword evidence="4" id="KW-1003">Cell membrane</keyword>
<dbReference type="Pfam" id="PF01627">
    <property type="entry name" value="Hpt"/>
    <property type="match status" value="1"/>
</dbReference>
<keyword evidence="6" id="KW-0808">Transferase</keyword>
<feature type="modified residue" description="4-aspartylphosphate" evidence="19">
    <location>
        <position position="444"/>
    </location>
</feature>
<dbReference type="FunFam" id="1.10.287.130:FF:000002">
    <property type="entry name" value="Two-component osmosensing histidine kinase"/>
    <property type="match status" value="1"/>
</dbReference>
<evidence type="ECO:0000256" key="15">
    <source>
        <dbReference type="ARBA" id="ARBA00064003"/>
    </source>
</evidence>